<evidence type="ECO:0000256" key="1">
    <source>
        <dbReference type="SAM" id="MobiDB-lite"/>
    </source>
</evidence>
<evidence type="ECO:0000313" key="3">
    <source>
        <dbReference type="Proteomes" id="UP000224634"/>
    </source>
</evidence>
<name>A0A2B7Z0P6_POLH7</name>
<dbReference type="Proteomes" id="UP000224634">
    <property type="component" value="Unassembled WGS sequence"/>
</dbReference>
<evidence type="ECO:0000313" key="2">
    <source>
        <dbReference type="EMBL" id="PGH26652.1"/>
    </source>
</evidence>
<reference evidence="2 3" key="1">
    <citation type="submission" date="2017-10" db="EMBL/GenBank/DDBJ databases">
        <title>Comparative genomics in systemic dimorphic fungi from Ajellomycetaceae.</title>
        <authorList>
            <person name="Munoz J.F."/>
            <person name="Mcewen J.G."/>
            <person name="Clay O.K."/>
            <person name="Cuomo C.A."/>
        </authorList>
    </citation>
    <scope>NUCLEOTIDE SEQUENCE [LARGE SCALE GENOMIC DNA]</scope>
    <source>
        <strain evidence="2 3">UAMH7299</strain>
    </source>
</reference>
<protein>
    <submittedName>
        <fullName evidence="2">Uncharacterized protein</fullName>
    </submittedName>
</protein>
<feature type="compositionally biased region" description="Polar residues" evidence="1">
    <location>
        <begin position="19"/>
        <end position="54"/>
    </location>
</feature>
<comment type="caution">
    <text evidence="2">The sequence shown here is derived from an EMBL/GenBank/DDBJ whole genome shotgun (WGS) entry which is preliminary data.</text>
</comment>
<dbReference type="AlphaFoldDB" id="A0A2B7Z0P6"/>
<proteinExistence type="predicted"/>
<keyword evidence="3" id="KW-1185">Reference proteome</keyword>
<accession>A0A2B7Z0P6</accession>
<organism evidence="2 3">
    <name type="scientific">Polytolypa hystricis (strain UAMH7299)</name>
    <dbReference type="NCBI Taxonomy" id="1447883"/>
    <lineage>
        <taxon>Eukaryota</taxon>
        <taxon>Fungi</taxon>
        <taxon>Dikarya</taxon>
        <taxon>Ascomycota</taxon>
        <taxon>Pezizomycotina</taxon>
        <taxon>Eurotiomycetes</taxon>
        <taxon>Eurotiomycetidae</taxon>
        <taxon>Onygenales</taxon>
        <taxon>Onygenales incertae sedis</taxon>
        <taxon>Polytolypa</taxon>
    </lineage>
</organism>
<dbReference type="EMBL" id="PDNA01000014">
    <property type="protein sequence ID" value="PGH26652.1"/>
    <property type="molecule type" value="Genomic_DNA"/>
</dbReference>
<sequence length="107" mass="11963">MANSKPVEELNTFAHGTAPGSNEPQEVSQQNHACDQPAGTTNPESSFPASQPRNSNDDTSHRHPRVPANDPPMERYLQQPAREDPWSHLTREQELLEILEKVSQVNL</sequence>
<feature type="region of interest" description="Disordered" evidence="1">
    <location>
        <begin position="1"/>
        <end position="88"/>
    </location>
</feature>
<gene>
    <name evidence="2" type="ORF">AJ80_01598</name>
</gene>